<comment type="caution">
    <text evidence="1">The sequence shown here is derived from an EMBL/GenBank/DDBJ whole genome shotgun (WGS) entry which is preliminary data.</text>
</comment>
<dbReference type="InterPro" id="IPR012349">
    <property type="entry name" value="Split_barrel_FMN-bd"/>
</dbReference>
<accession>A0A1Y4PZJ8</accession>
<dbReference type="SUPFAM" id="SSF50475">
    <property type="entry name" value="FMN-binding split barrel"/>
    <property type="match status" value="1"/>
</dbReference>
<name>A0A1Y4PZJ8_9FIRM</name>
<dbReference type="Pfam" id="PF12900">
    <property type="entry name" value="Pyridox_ox_2"/>
    <property type="match status" value="1"/>
</dbReference>
<dbReference type="Proteomes" id="UP000196258">
    <property type="component" value="Unassembled WGS sequence"/>
</dbReference>
<evidence type="ECO:0000313" key="2">
    <source>
        <dbReference type="Proteomes" id="UP000196258"/>
    </source>
</evidence>
<dbReference type="InterPro" id="IPR024747">
    <property type="entry name" value="Pyridox_Oxase-rel"/>
</dbReference>
<dbReference type="PANTHER" id="PTHR34071">
    <property type="entry name" value="5-NITROIMIDAZOLE ANTIBIOTICS RESISTANCE PROTEIN, NIMA-FAMILY-RELATED PROTEIN-RELATED"/>
    <property type="match status" value="1"/>
</dbReference>
<dbReference type="RefSeq" id="WP_087256744.1">
    <property type="nucleotide sequence ID" value="NZ_CAMMFM010000041.1"/>
</dbReference>
<proteinExistence type="predicted"/>
<sequence length="169" mass="20134">MRRKDREITDLDEIMNIINKCDTCRLALFDKEFPYIVPLNFGVDIRDEQLYLYFHCAKKGKKLDLILQNNNVTFEMDCEHNIILYEERMSCTMGYASVIGHGNIEFVDDEDKLEALKIIMRHYHSEEFKFNTNMMKATTVLRLKVLDMTGKRRKNIHPNENKKRHITLE</sequence>
<organism evidence="1 2">
    <name type="scientific">Thomasclavelia spiroformis</name>
    <dbReference type="NCBI Taxonomy" id="29348"/>
    <lineage>
        <taxon>Bacteria</taxon>
        <taxon>Bacillati</taxon>
        <taxon>Bacillota</taxon>
        <taxon>Erysipelotrichia</taxon>
        <taxon>Erysipelotrichales</taxon>
        <taxon>Coprobacillaceae</taxon>
        <taxon>Thomasclavelia</taxon>
    </lineage>
</organism>
<dbReference type="AlphaFoldDB" id="A0A1Y4PZJ8"/>
<protein>
    <submittedName>
        <fullName evidence="1">MFS transporter</fullName>
    </submittedName>
</protein>
<reference evidence="2" key="1">
    <citation type="submission" date="2017-04" db="EMBL/GenBank/DDBJ databases">
        <title>Function of individual gut microbiota members based on whole genome sequencing of pure cultures obtained from chicken caecum.</title>
        <authorList>
            <person name="Medvecky M."/>
            <person name="Cejkova D."/>
            <person name="Polansky O."/>
            <person name="Karasova D."/>
            <person name="Kubasova T."/>
            <person name="Cizek A."/>
            <person name="Rychlik I."/>
        </authorList>
    </citation>
    <scope>NUCLEOTIDE SEQUENCE [LARGE SCALE GENOMIC DNA]</scope>
    <source>
        <strain evidence="2">An149</strain>
    </source>
</reference>
<evidence type="ECO:0000313" key="1">
    <source>
        <dbReference type="EMBL" id="OUQ04981.1"/>
    </source>
</evidence>
<gene>
    <name evidence="1" type="ORF">B5E91_08220</name>
</gene>
<dbReference type="PANTHER" id="PTHR34071:SF2">
    <property type="entry name" value="FLAVIN-NUCLEOTIDE-BINDING PROTEIN"/>
    <property type="match status" value="1"/>
</dbReference>
<dbReference type="EMBL" id="NFLB01000008">
    <property type="protein sequence ID" value="OUQ04981.1"/>
    <property type="molecule type" value="Genomic_DNA"/>
</dbReference>
<dbReference type="Gene3D" id="2.30.110.10">
    <property type="entry name" value="Electron Transport, Fmn-binding Protein, Chain A"/>
    <property type="match status" value="1"/>
</dbReference>